<keyword evidence="14" id="KW-0186">Copper</keyword>
<feature type="domain" description="HMA" evidence="18">
    <location>
        <begin position="123"/>
        <end position="197"/>
    </location>
</feature>
<dbReference type="PANTHER" id="PTHR43520">
    <property type="entry name" value="ATP7, ISOFORM B"/>
    <property type="match status" value="1"/>
</dbReference>
<dbReference type="GO" id="GO:0043682">
    <property type="term" value="F:P-type divalent copper transporter activity"/>
    <property type="evidence" value="ECO:0007669"/>
    <property type="project" value="TreeGrafter"/>
</dbReference>
<dbReference type="InterPro" id="IPR008250">
    <property type="entry name" value="ATPase_P-typ_transduc_dom_A_sf"/>
</dbReference>
<dbReference type="InterPro" id="IPR059000">
    <property type="entry name" value="ATPase_P-type_domA"/>
</dbReference>
<keyword evidence="4" id="KW-0813">Transport</keyword>
<keyword evidence="9" id="KW-0187">Copper transport</keyword>
<dbReference type="PANTHER" id="PTHR43520:SF8">
    <property type="entry name" value="P-TYPE CU(+) TRANSPORTER"/>
    <property type="match status" value="1"/>
</dbReference>
<dbReference type="GO" id="GO:0140581">
    <property type="term" value="F:P-type monovalent copper transporter activity"/>
    <property type="evidence" value="ECO:0007669"/>
    <property type="project" value="UniProtKB-EC"/>
</dbReference>
<keyword evidence="15" id="KW-0406">Ion transport</keyword>
<protein>
    <recommendedName>
        <fullName evidence="3">P-type Cu(+) transporter</fullName>
        <ecNumber evidence="3">7.2.2.8</ecNumber>
    </recommendedName>
</protein>
<sequence>MSEMKQMAKPLLNSSPIPSALPKLSFEIQGMHCKSCVRKVEAALQQLDLPISATVELRPPGAGWLEVAVDSVDLGPERMEEVSAMVQKAVEGLDLQIQPARIEDSQGPEQARHEARHEARGTQAFEIEVLGMKCGSCVQKAEKALQTVPWPAVTEVSVNLLSESARVLVQDNLSPSKTDAAARVFKEALQSVGLEATVTKTPPTSEEIEISATSKTSRLSFAFEVLGMKCGSCVQKAEKAVRALADVVDVNVNLLSESATVDMMLFPAPASIAAASTAVISALTSVGLTASVSKLPELAAGPTTLHFEVLGMTCASCVGTVEKALKSSPGVADAQVNLLAETATVRFTEAVPEKDLDSKVKALQEAVEAAGYEASLKPAVARGQEHEAVLVGRAPDVEQDLEQNIVSSTDSVVAELQQLTGVASVVPKEGPEALELQVRFHGERERVLRELLWTFEDAGFLGVHVREKRSQSALERAQERRGSEALAWKRSFFISLVLTLPVVLLMWVFSPMKSLHKLFMPNNVDLAGLLMFALATPVQFGSGWVFYKEALSGLRHRKLGMAAMVVLGTTAAYLSSCLQLVSKLLCHEMAAMSLDFDTSSLLITFVLMGKWLECRAKGSTGDAITALMALAPRTALLLQGRREREVDAKLLLQGDLVKVLPGAKIPADGVVTWGESAVDESALTGESLPIPKKVGDEVIGGTVNHGSVLQVRLTTVGENSALSQIVGLVEQAQSQRAPVQEFADRISGVFVPVVMTISLLTFILWVILTHCGLVTSLPSRQNPMTFSLMMAISVLVVACPCALGLAAPTAVMVGTGVGAQNGVLIKGGRALETAHHVQTVVLDKTGTITEGKPSMTDIELLSNDFPENWLADVANHLKNIGCTAHPDSQMRQVLPALYLASCAEKGSEHPLGQAVARDAEKMLQQWSTATEVSPMLLEPETFRASPGRGVEATVLSHRVCIGTASWLRSEGVDFAEAKELQHALEDDGKTVIFVAIDQRPVLLLALADTVKSEAAQSIRALQRMGREVYMLTGDNQRTAHAVARQVGIKPENVVAEVLPSGKSAKVKELQSIPAPSVSRRGLCSLLRKICCFRSREPLLDGEVPTEVHRFVAMVGDGVNDAPALAQADLGIAIGAGAEIAMEAADMVLVRSQLSDVVIALHLSSAIFHRIQLNFLFSLGYNAIGIPLAAGLFFALTGQPLAPFVSGGAMAMSSVSVVLSSLMLRRYKAPSIVERERPGLLQRILPSLGGSDALLRELQGEREALESARLMVQGKSITCGALWGTRCNCRDGACPCRRCDKTSRPERPMEEP</sequence>
<evidence type="ECO:0000256" key="11">
    <source>
        <dbReference type="ARBA" id="ARBA00022842"/>
    </source>
</evidence>
<evidence type="ECO:0000256" key="6">
    <source>
        <dbReference type="ARBA" id="ARBA00022723"/>
    </source>
</evidence>
<dbReference type="InterPro" id="IPR018303">
    <property type="entry name" value="ATPase_P-typ_P_site"/>
</dbReference>
<dbReference type="InterPro" id="IPR036163">
    <property type="entry name" value="HMA_dom_sf"/>
</dbReference>
<dbReference type="PRINTS" id="PR00942">
    <property type="entry name" value="CUATPASEI"/>
</dbReference>
<gene>
    <name evidence="19" type="ORF">C1SCF055_LOCUS33626</name>
</gene>
<feature type="domain" description="HMA" evidence="18">
    <location>
        <begin position="219"/>
        <end position="291"/>
    </location>
</feature>
<keyword evidence="13 17" id="KW-1133">Transmembrane helix</keyword>
<reference evidence="19" key="1">
    <citation type="submission" date="2022-10" db="EMBL/GenBank/DDBJ databases">
        <authorList>
            <person name="Chen Y."/>
            <person name="Dougan E. K."/>
            <person name="Chan C."/>
            <person name="Rhodes N."/>
            <person name="Thang M."/>
        </authorList>
    </citation>
    <scope>NUCLEOTIDE SEQUENCE</scope>
</reference>
<keyword evidence="5 17" id="KW-0812">Transmembrane</keyword>
<dbReference type="Gene3D" id="2.70.150.10">
    <property type="entry name" value="Calcium-transporting ATPase, cytoplasmic transduction domain A"/>
    <property type="match status" value="1"/>
</dbReference>
<dbReference type="CDD" id="cd00371">
    <property type="entry name" value="HMA"/>
    <property type="match status" value="4"/>
</dbReference>
<dbReference type="PROSITE" id="PS01047">
    <property type="entry name" value="HMA_1"/>
    <property type="match status" value="2"/>
</dbReference>
<comment type="caution">
    <text evidence="19">The sequence shown here is derived from an EMBL/GenBank/DDBJ whole genome shotgun (WGS) entry which is preliminary data.</text>
</comment>
<feature type="transmembrane region" description="Helical" evidence="17">
    <location>
        <begin position="529"/>
        <end position="547"/>
    </location>
</feature>
<dbReference type="Pfam" id="PF00122">
    <property type="entry name" value="E1-E2_ATPase"/>
    <property type="match status" value="1"/>
</dbReference>
<dbReference type="PROSITE" id="PS50846">
    <property type="entry name" value="HMA_2"/>
    <property type="match status" value="3"/>
</dbReference>
<dbReference type="GO" id="GO:0016887">
    <property type="term" value="F:ATP hydrolysis activity"/>
    <property type="evidence" value="ECO:0007669"/>
    <property type="project" value="InterPro"/>
</dbReference>
<dbReference type="EC" id="7.2.2.8" evidence="3"/>
<dbReference type="SUPFAM" id="SSF81653">
    <property type="entry name" value="Calcium ATPase, transduction domain A"/>
    <property type="match status" value="1"/>
</dbReference>
<name>A0A9P1GF88_9DINO</name>
<dbReference type="InterPro" id="IPR036412">
    <property type="entry name" value="HAD-like_sf"/>
</dbReference>
<dbReference type="InterPro" id="IPR006122">
    <property type="entry name" value="HMA_Cu_ion-bd"/>
</dbReference>
<proteinExistence type="inferred from homology"/>
<reference evidence="20" key="2">
    <citation type="submission" date="2024-04" db="EMBL/GenBank/DDBJ databases">
        <authorList>
            <person name="Chen Y."/>
            <person name="Shah S."/>
            <person name="Dougan E. K."/>
            <person name="Thang M."/>
            <person name="Chan C."/>
        </authorList>
    </citation>
    <scope>NUCLEOTIDE SEQUENCE [LARGE SCALE GENOMIC DNA]</scope>
</reference>
<dbReference type="SFLD" id="SFLDG00002">
    <property type="entry name" value="C1.7:_P-type_atpase_like"/>
    <property type="match status" value="1"/>
</dbReference>
<dbReference type="GO" id="GO:0055070">
    <property type="term" value="P:copper ion homeostasis"/>
    <property type="evidence" value="ECO:0007669"/>
    <property type="project" value="TreeGrafter"/>
</dbReference>
<dbReference type="NCBIfam" id="TIGR01525">
    <property type="entry name" value="ATPase-IB_hvy"/>
    <property type="match status" value="1"/>
</dbReference>
<dbReference type="Gene3D" id="3.40.1110.10">
    <property type="entry name" value="Calcium-transporting ATPase, cytoplasmic domain N"/>
    <property type="match status" value="1"/>
</dbReference>
<dbReference type="EMBL" id="CAMXCT020004218">
    <property type="protein sequence ID" value="CAL1161534.1"/>
    <property type="molecule type" value="Genomic_DNA"/>
</dbReference>
<keyword evidence="10 17" id="KW-0067">ATP-binding</keyword>
<dbReference type="InterPro" id="IPR023299">
    <property type="entry name" value="ATPase_P-typ_cyto_dom_N"/>
</dbReference>
<feature type="domain" description="HMA" evidence="18">
    <location>
        <begin position="303"/>
        <end position="375"/>
    </location>
</feature>
<feature type="transmembrane region" description="Helical" evidence="17">
    <location>
        <begin position="746"/>
        <end position="768"/>
    </location>
</feature>
<keyword evidence="21" id="KW-1185">Reference proteome</keyword>
<dbReference type="InterPro" id="IPR027256">
    <property type="entry name" value="P-typ_ATPase_IB"/>
</dbReference>
<evidence type="ECO:0000313" key="19">
    <source>
        <dbReference type="EMBL" id="CAI4008159.1"/>
    </source>
</evidence>
<dbReference type="FunFam" id="2.70.150.10:FF:000002">
    <property type="entry name" value="Copper-transporting ATPase 1, putative"/>
    <property type="match status" value="1"/>
</dbReference>
<feature type="transmembrane region" description="Helical" evidence="17">
    <location>
        <begin position="1172"/>
        <end position="1194"/>
    </location>
</feature>
<keyword evidence="8 17" id="KW-0547">Nucleotide-binding</keyword>
<dbReference type="FunFam" id="3.30.70.100:FF:000001">
    <property type="entry name" value="ATPase copper transporting beta"/>
    <property type="match status" value="1"/>
</dbReference>
<dbReference type="PROSITE" id="PS00154">
    <property type="entry name" value="ATPASE_E1_E2"/>
    <property type="match status" value="1"/>
</dbReference>
<dbReference type="InterPro" id="IPR023214">
    <property type="entry name" value="HAD_sf"/>
</dbReference>
<keyword evidence="6 17" id="KW-0479">Metal-binding</keyword>
<dbReference type="Gene3D" id="3.30.70.100">
    <property type="match status" value="4"/>
</dbReference>
<evidence type="ECO:0000256" key="9">
    <source>
        <dbReference type="ARBA" id="ARBA00022796"/>
    </source>
</evidence>
<comment type="subcellular location">
    <subcellularLocation>
        <location evidence="1">Endomembrane system</location>
        <topology evidence="1">Multi-pass membrane protein</topology>
    </subcellularLocation>
    <subcellularLocation>
        <location evidence="17">Membrane</location>
    </subcellularLocation>
</comment>
<dbReference type="SUPFAM" id="SSF81665">
    <property type="entry name" value="Calcium ATPase, transmembrane domain M"/>
    <property type="match status" value="1"/>
</dbReference>
<dbReference type="SFLD" id="SFLDF00027">
    <property type="entry name" value="p-type_atpase"/>
    <property type="match status" value="1"/>
</dbReference>
<evidence type="ECO:0000256" key="17">
    <source>
        <dbReference type="RuleBase" id="RU362081"/>
    </source>
</evidence>
<evidence type="ECO:0000256" key="8">
    <source>
        <dbReference type="ARBA" id="ARBA00022741"/>
    </source>
</evidence>
<evidence type="ECO:0000256" key="10">
    <source>
        <dbReference type="ARBA" id="ARBA00022840"/>
    </source>
</evidence>
<evidence type="ECO:0000259" key="18">
    <source>
        <dbReference type="PROSITE" id="PS50846"/>
    </source>
</evidence>
<feature type="transmembrane region" description="Helical" evidence="17">
    <location>
        <begin position="788"/>
        <end position="807"/>
    </location>
</feature>
<dbReference type="InterPro" id="IPR023298">
    <property type="entry name" value="ATPase_P-typ_TM_dom_sf"/>
</dbReference>
<evidence type="ECO:0000256" key="13">
    <source>
        <dbReference type="ARBA" id="ARBA00022989"/>
    </source>
</evidence>
<dbReference type="SUPFAM" id="SSF55008">
    <property type="entry name" value="HMA, heavy metal-associated domain"/>
    <property type="match status" value="4"/>
</dbReference>
<dbReference type="OrthoDB" id="432719at2759"/>
<evidence type="ECO:0000256" key="5">
    <source>
        <dbReference type="ARBA" id="ARBA00022692"/>
    </source>
</evidence>
<comment type="similarity">
    <text evidence="2 17">Belongs to the cation transport ATPase (P-type) (TC 3.A.3) family. Type IB subfamily.</text>
</comment>
<evidence type="ECO:0000256" key="3">
    <source>
        <dbReference type="ARBA" id="ARBA00012517"/>
    </source>
</evidence>
<dbReference type="Pfam" id="PF00702">
    <property type="entry name" value="Hydrolase"/>
    <property type="match status" value="1"/>
</dbReference>
<evidence type="ECO:0000256" key="15">
    <source>
        <dbReference type="ARBA" id="ARBA00023065"/>
    </source>
</evidence>
<evidence type="ECO:0000256" key="1">
    <source>
        <dbReference type="ARBA" id="ARBA00004127"/>
    </source>
</evidence>
<dbReference type="FunFam" id="3.40.50.1000:FF:000144">
    <property type="entry name" value="copper-transporting ATPase 1 isoform X2"/>
    <property type="match status" value="1"/>
</dbReference>
<organism evidence="19">
    <name type="scientific">Cladocopium goreaui</name>
    <dbReference type="NCBI Taxonomy" id="2562237"/>
    <lineage>
        <taxon>Eukaryota</taxon>
        <taxon>Sar</taxon>
        <taxon>Alveolata</taxon>
        <taxon>Dinophyceae</taxon>
        <taxon>Suessiales</taxon>
        <taxon>Symbiodiniaceae</taxon>
        <taxon>Cladocopium</taxon>
    </lineage>
</organism>
<dbReference type="Gene3D" id="3.40.50.1000">
    <property type="entry name" value="HAD superfamily/HAD-like"/>
    <property type="match status" value="1"/>
</dbReference>
<keyword evidence="16 17" id="KW-0472">Membrane</keyword>
<dbReference type="InterPro" id="IPR044492">
    <property type="entry name" value="P_typ_ATPase_HD_dom"/>
</dbReference>
<dbReference type="CDD" id="cd02094">
    <property type="entry name" value="P-type_ATPase_Cu-like"/>
    <property type="match status" value="1"/>
</dbReference>
<dbReference type="NCBIfam" id="TIGR01494">
    <property type="entry name" value="ATPase_P-type"/>
    <property type="match status" value="2"/>
</dbReference>
<dbReference type="GO" id="GO:0005524">
    <property type="term" value="F:ATP binding"/>
    <property type="evidence" value="ECO:0007669"/>
    <property type="project" value="UniProtKB-UniRule"/>
</dbReference>
<dbReference type="SUPFAM" id="SSF56784">
    <property type="entry name" value="HAD-like"/>
    <property type="match status" value="1"/>
</dbReference>
<dbReference type="PRINTS" id="PR00943">
    <property type="entry name" value="CUATPASE"/>
</dbReference>
<accession>A0A9P1GF88</accession>
<evidence type="ECO:0000256" key="4">
    <source>
        <dbReference type="ARBA" id="ARBA00022448"/>
    </source>
</evidence>
<dbReference type="GO" id="GO:0016020">
    <property type="term" value="C:membrane"/>
    <property type="evidence" value="ECO:0007669"/>
    <property type="project" value="UniProtKB-SubCell"/>
</dbReference>
<dbReference type="EMBL" id="CAMXCT030004218">
    <property type="protein sequence ID" value="CAL4795471.1"/>
    <property type="molecule type" value="Genomic_DNA"/>
</dbReference>
<dbReference type="SFLD" id="SFLDS00003">
    <property type="entry name" value="Haloacid_Dehalogenase"/>
    <property type="match status" value="1"/>
</dbReference>
<feature type="transmembrane region" description="Helical" evidence="17">
    <location>
        <begin position="559"/>
        <end position="581"/>
    </location>
</feature>
<dbReference type="Proteomes" id="UP001152797">
    <property type="component" value="Unassembled WGS sequence"/>
</dbReference>
<keyword evidence="7" id="KW-0677">Repeat</keyword>
<keyword evidence="11" id="KW-0460">Magnesium</keyword>
<evidence type="ECO:0000256" key="14">
    <source>
        <dbReference type="ARBA" id="ARBA00023008"/>
    </source>
</evidence>
<dbReference type="Pfam" id="PF00403">
    <property type="entry name" value="HMA"/>
    <property type="match status" value="3"/>
</dbReference>
<dbReference type="GO" id="GO:0005507">
    <property type="term" value="F:copper ion binding"/>
    <property type="evidence" value="ECO:0007669"/>
    <property type="project" value="InterPro"/>
</dbReference>
<feature type="transmembrane region" description="Helical" evidence="17">
    <location>
        <begin position="1200"/>
        <end position="1223"/>
    </location>
</feature>
<dbReference type="GO" id="GO:0012505">
    <property type="term" value="C:endomembrane system"/>
    <property type="evidence" value="ECO:0007669"/>
    <property type="project" value="UniProtKB-SubCell"/>
</dbReference>
<evidence type="ECO:0000313" key="20">
    <source>
        <dbReference type="EMBL" id="CAL1161534.1"/>
    </source>
</evidence>
<dbReference type="InterPro" id="IPR006121">
    <property type="entry name" value="HMA_dom"/>
</dbReference>
<evidence type="ECO:0000256" key="2">
    <source>
        <dbReference type="ARBA" id="ARBA00006024"/>
    </source>
</evidence>
<evidence type="ECO:0000256" key="7">
    <source>
        <dbReference type="ARBA" id="ARBA00022737"/>
    </source>
</evidence>
<dbReference type="InterPro" id="IPR001757">
    <property type="entry name" value="P_typ_ATPase"/>
</dbReference>
<evidence type="ECO:0000313" key="21">
    <source>
        <dbReference type="Proteomes" id="UP001152797"/>
    </source>
</evidence>
<dbReference type="EMBL" id="CAMXCT010004218">
    <property type="protein sequence ID" value="CAI4008159.1"/>
    <property type="molecule type" value="Genomic_DNA"/>
</dbReference>
<dbReference type="PRINTS" id="PR00119">
    <property type="entry name" value="CATATPASE"/>
</dbReference>
<feature type="transmembrane region" description="Helical" evidence="17">
    <location>
        <begin position="491"/>
        <end position="509"/>
    </location>
</feature>
<evidence type="ECO:0000256" key="12">
    <source>
        <dbReference type="ARBA" id="ARBA00022967"/>
    </source>
</evidence>
<dbReference type="InterPro" id="IPR017969">
    <property type="entry name" value="Heavy-metal-associated_CS"/>
</dbReference>
<evidence type="ECO:0000256" key="16">
    <source>
        <dbReference type="ARBA" id="ARBA00023136"/>
    </source>
</evidence>
<dbReference type="NCBIfam" id="TIGR00003">
    <property type="entry name" value="copper ion binding protein"/>
    <property type="match status" value="1"/>
</dbReference>
<keyword evidence="12" id="KW-1278">Translocase</keyword>